<keyword evidence="6 13" id="KW-0812">Transmembrane</keyword>
<evidence type="ECO:0000256" key="8">
    <source>
        <dbReference type="ARBA" id="ARBA00022982"/>
    </source>
</evidence>
<dbReference type="OrthoDB" id="1247465at2"/>
<keyword evidence="8" id="KW-0249">Electron transport</keyword>
<feature type="transmembrane region" description="Helical" evidence="13">
    <location>
        <begin position="12"/>
        <end position="35"/>
    </location>
</feature>
<keyword evidence="5" id="KW-0349">Heme</keyword>
<dbReference type="InterPro" id="IPR052168">
    <property type="entry name" value="Cytochrome_b561_oxidase"/>
</dbReference>
<dbReference type="GO" id="GO:0005886">
    <property type="term" value="C:plasma membrane"/>
    <property type="evidence" value="ECO:0007669"/>
    <property type="project" value="UniProtKB-SubCell"/>
</dbReference>
<evidence type="ECO:0000256" key="10">
    <source>
        <dbReference type="ARBA" id="ARBA00023004"/>
    </source>
</evidence>
<comment type="subcellular location">
    <subcellularLocation>
        <location evidence="2">Cell membrane</location>
        <topology evidence="2">Multi-pass membrane protein</topology>
    </subcellularLocation>
</comment>
<gene>
    <name evidence="15" type="ORF">PKB_2401</name>
</gene>
<dbReference type="RefSeq" id="WP_043251947.1">
    <property type="nucleotide sequence ID" value="NZ_HG322950.1"/>
</dbReference>
<evidence type="ECO:0000256" key="7">
    <source>
        <dbReference type="ARBA" id="ARBA00022723"/>
    </source>
</evidence>
<comment type="cofactor">
    <cofactor evidence="1">
        <name>heme b</name>
        <dbReference type="ChEBI" id="CHEBI:60344"/>
    </cofactor>
</comment>
<dbReference type="GO" id="GO:0020037">
    <property type="term" value="F:heme binding"/>
    <property type="evidence" value="ECO:0007669"/>
    <property type="project" value="TreeGrafter"/>
</dbReference>
<evidence type="ECO:0000256" key="3">
    <source>
        <dbReference type="ARBA" id="ARBA00022448"/>
    </source>
</evidence>
<dbReference type="SUPFAM" id="SSF81342">
    <property type="entry name" value="Transmembrane di-heme cytochromes"/>
    <property type="match status" value="1"/>
</dbReference>
<evidence type="ECO:0000259" key="14">
    <source>
        <dbReference type="Pfam" id="PF01292"/>
    </source>
</evidence>
<evidence type="ECO:0000256" key="9">
    <source>
        <dbReference type="ARBA" id="ARBA00022989"/>
    </source>
</evidence>
<evidence type="ECO:0000256" key="4">
    <source>
        <dbReference type="ARBA" id="ARBA00022475"/>
    </source>
</evidence>
<evidence type="ECO:0000256" key="1">
    <source>
        <dbReference type="ARBA" id="ARBA00001970"/>
    </source>
</evidence>
<dbReference type="KEGG" id="pkc:PKB_2401"/>
<dbReference type="AlphaFoldDB" id="A0A024HH23"/>
<dbReference type="Gene3D" id="1.20.950.20">
    <property type="entry name" value="Transmembrane di-heme cytochromes, Chain C"/>
    <property type="match status" value="1"/>
</dbReference>
<comment type="similarity">
    <text evidence="12">Belongs to the cytochrome b561 family.</text>
</comment>
<dbReference type="PANTHER" id="PTHR30529">
    <property type="entry name" value="CYTOCHROME B561"/>
    <property type="match status" value="1"/>
</dbReference>
<keyword evidence="10" id="KW-0408">Iron</keyword>
<keyword evidence="9 13" id="KW-1133">Transmembrane helix</keyword>
<protein>
    <recommendedName>
        <fullName evidence="14">Cytochrome b561 bacterial/Ni-hydrogenase domain-containing protein</fullName>
    </recommendedName>
</protein>
<dbReference type="GO" id="GO:0046872">
    <property type="term" value="F:metal ion binding"/>
    <property type="evidence" value="ECO:0007669"/>
    <property type="project" value="UniProtKB-KW"/>
</dbReference>
<proteinExistence type="inferred from homology"/>
<evidence type="ECO:0000313" key="16">
    <source>
        <dbReference type="Proteomes" id="UP000025241"/>
    </source>
</evidence>
<evidence type="ECO:0000256" key="13">
    <source>
        <dbReference type="SAM" id="Phobius"/>
    </source>
</evidence>
<dbReference type="eggNOG" id="COG3038">
    <property type="taxonomic scope" value="Bacteria"/>
</dbReference>
<dbReference type="HOGENOM" id="CLU_095321_4_2_6"/>
<dbReference type="InterPro" id="IPR016174">
    <property type="entry name" value="Di-haem_cyt_TM"/>
</dbReference>
<feature type="domain" description="Cytochrome b561 bacterial/Ni-hydrogenase" evidence="14">
    <location>
        <begin position="8"/>
        <end position="175"/>
    </location>
</feature>
<evidence type="ECO:0000313" key="15">
    <source>
        <dbReference type="EMBL" id="CDF83748.1"/>
    </source>
</evidence>
<keyword evidence="16" id="KW-1185">Reference proteome</keyword>
<dbReference type="STRING" id="1301098.PKB_2401"/>
<accession>A0A024HH23</accession>
<evidence type="ECO:0000256" key="6">
    <source>
        <dbReference type="ARBA" id="ARBA00022692"/>
    </source>
</evidence>
<evidence type="ECO:0000256" key="2">
    <source>
        <dbReference type="ARBA" id="ARBA00004651"/>
    </source>
</evidence>
<reference evidence="15 16" key="2">
    <citation type="submission" date="2014-05" db="EMBL/GenBank/DDBJ databases">
        <title>Genome sequence of the 3-chlorobenzoate degrading bacterium Pseudomonas knackmussii B13 shows multiple evidence for horizontal gene transfer.</title>
        <authorList>
            <person name="Miyazaki R."/>
            <person name="Bertelli C."/>
            <person name="Falquet L."/>
            <person name="Robinson-Rechavi M."/>
            <person name="Gharib W."/>
            <person name="Roy S."/>
            <person name="Van der Meer J.R."/>
        </authorList>
    </citation>
    <scope>NUCLEOTIDE SEQUENCE [LARGE SCALE GENOMIC DNA]</scope>
    <source>
        <strain evidence="15 16">B13</strain>
    </source>
</reference>
<dbReference type="GO" id="GO:0022904">
    <property type="term" value="P:respiratory electron transport chain"/>
    <property type="evidence" value="ECO:0007669"/>
    <property type="project" value="InterPro"/>
</dbReference>
<keyword evidence="3" id="KW-0813">Transport</keyword>
<evidence type="ECO:0000256" key="11">
    <source>
        <dbReference type="ARBA" id="ARBA00023136"/>
    </source>
</evidence>
<dbReference type="GO" id="GO:0009055">
    <property type="term" value="F:electron transfer activity"/>
    <property type="evidence" value="ECO:0007669"/>
    <property type="project" value="InterPro"/>
</dbReference>
<keyword evidence="11 13" id="KW-0472">Membrane</keyword>
<dbReference type="PATRIC" id="fig|1301098.3.peg.2405"/>
<dbReference type="Proteomes" id="UP000025241">
    <property type="component" value="Chromosome I"/>
</dbReference>
<keyword evidence="7" id="KW-0479">Metal-binding</keyword>
<reference evidence="15 16" key="1">
    <citation type="submission" date="2013-03" db="EMBL/GenBank/DDBJ databases">
        <authorList>
            <person name="Linke B."/>
        </authorList>
    </citation>
    <scope>NUCLEOTIDE SEQUENCE [LARGE SCALE GENOMIC DNA]</scope>
    <source>
        <strain evidence="15 16">B13</strain>
    </source>
</reference>
<feature type="transmembrane region" description="Helical" evidence="13">
    <location>
        <begin position="141"/>
        <end position="164"/>
    </location>
</feature>
<feature type="transmembrane region" description="Helical" evidence="13">
    <location>
        <begin position="86"/>
        <end position="107"/>
    </location>
</feature>
<evidence type="ECO:0000256" key="5">
    <source>
        <dbReference type="ARBA" id="ARBA00022617"/>
    </source>
</evidence>
<dbReference type="InterPro" id="IPR011577">
    <property type="entry name" value="Cyt_b561_bac/Ni-Hgenase"/>
</dbReference>
<name>A0A024HH23_PSEKB</name>
<keyword evidence="4" id="KW-1003">Cell membrane</keyword>
<feature type="transmembrane region" description="Helical" evidence="13">
    <location>
        <begin position="47"/>
        <end position="65"/>
    </location>
</feature>
<organism evidence="15 16">
    <name type="scientific">Pseudomonas knackmussii (strain DSM 6978 / CCUG 54928 / LMG 23759 / B13)</name>
    <dbReference type="NCBI Taxonomy" id="1301098"/>
    <lineage>
        <taxon>Bacteria</taxon>
        <taxon>Pseudomonadati</taxon>
        <taxon>Pseudomonadota</taxon>
        <taxon>Gammaproteobacteria</taxon>
        <taxon>Pseudomonadales</taxon>
        <taxon>Pseudomonadaceae</taxon>
        <taxon>Pseudomonas</taxon>
    </lineage>
</organism>
<sequence length="177" mass="19424">MKVSVGAYNPILRLLHAAMAILVIGMLFIGVAMVASLASYQPQLVNWHKQVGLALLLLVVIRLLVRRVTAKPSLPSTVGGWQRRMASLMHLALYALLLVQPLVGWAMQSAADYPLRFAGRLMPALVRQDADLYGLLHAVHAWLGLALFALILLHGAAALVHGLIHRDGVFSSMWRLR</sequence>
<dbReference type="PANTHER" id="PTHR30529:SF6">
    <property type="entry name" value="BLL0291 PROTEIN"/>
    <property type="match status" value="1"/>
</dbReference>
<evidence type="ECO:0000256" key="12">
    <source>
        <dbReference type="ARBA" id="ARBA00037975"/>
    </source>
</evidence>
<dbReference type="EMBL" id="HG322950">
    <property type="protein sequence ID" value="CDF83748.1"/>
    <property type="molecule type" value="Genomic_DNA"/>
</dbReference>
<dbReference type="Pfam" id="PF01292">
    <property type="entry name" value="Ni_hydr_CYTB"/>
    <property type="match status" value="1"/>
</dbReference>